<feature type="domain" description="CS" evidence="4">
    <location>
        <begin position="44"/>
        <end position="152"/>
    </location>
</feature>
<sequence length="154" mass="17322">MGMLSRQLHSAPSAIDRMREEFDRALQNLWNGNGEWEGATSVGKWEPSVDISETDSTLEVKVDLPGIKPEDIDISVTDDMLTIKGQRQEEKKTEDKERKVHRVERHYGSFYRSIPLPPGTKPDDVVAESDHGVVTITLPKTEPTKAKKVSVKPK</sequence>
<keyword evidence="6" id="KW-1185">Reference proteome</keyword>
<dbReference type="SUPFAM" id="SSF49764">
    <property type="entry name" value="HSP20-like chaperones"/>
    <property type="match status" value="1"/>
</dbReference>
<dbReference type="PROSITE" id="PS51203">
    <property type="entry name" value="CS"/>
    <property type="match status" value="1"/>
</dbReference>
<name>A0A5C5ZPK8_9BACT</name>
<dbReference type="PROSITE" id="PS01031">
    <property type="entry name" value="SHSP"/>
    <property type="match status" value="1"/>
</dbReference>
<dbReference type="InterPro" id="IPR002068">
    <property type="entry name" value="A-crystallin/Hsp20_dom"/>
</dbReference>
<reference evidence="5 6" key="1">
    <citation type="submission" date="2019-02" db="EMBL/GenBank/DDBJ databases">
        <title>Deep-cultivation of Planctomycetes and their phenomic and genomic characterization uncovers novel biology.</title>
        <authorList>
            <person name="Wiegand S."/>
            <person name="Jogler M."/>
            <person name="Boedeker C."/>
            <person name="Pinto D."/>
            <person name="Vollmers J."/>
            <person name="Rivas-Marin E."/>
            <person name="Kohn T."/>
            <person name="Peeters S.H."/>
            <person name="Heuer A."/>
            <person name="Rast P."/>
            <person name="Oberbeckmann S."/>
            <person name="Bunk B."/>
            <person name="Jeske O."/>
            <person name="Meyerdierks A."/>
            <person name="Storesund J.E."/>
            <person name="Kallscheuer N."/>
            <person name="Luecker S."/>
            <person name="Lage O.M."/>
            <person name="Pohl T."/>
            <person name="Merkel B.J."/>
            <person name="Hornburger P."/>
            <person name="Mueller R.-W."/>
            <person name="Bruemmer F."/>
            <person name="Labrenz M."/>
            <person name="Spormann A.M."/>
            <person name="Op Den Camp H."/>
            <person name="Overmann J."/>
            <person name="Amann R."/>
            <person name="Jetten M.S.M."/>
            <person name="Mascher T."/>
            <person name="Medema M.H."/>
            <person name="Devos D.P."/>
            <person name="Kaster A.-K."/>
            <person name="Ovreas L."/>
            <person name="Rohde M."/>
            <person name="Galperin M.Y."/>
            <person name="Jogler C."/>
        </authorList>
    </citation>
    <scope>NUCLEOTIDE SEQUENCE [LARGE SCALE GENOMIC DNA]</scope>
    <source>
        <strain evidence="5 6">Pla52n</strain>
    </source>
</reference>
<evidence type="ECO:0000313" key="6">
    <source>
        <dbReference type="Proteomes" id="UP000320176"/>
    </source>
</evidence>
<dbReference type="Proteomes" id="UP000320176">
    <property type="component" value="Unassembled WGS sequence"/>
</dbReference>
<comment type="caution">
    <text evidence="5">The sequence shown here is derived from an EMBL/GenBank/DDBJ whole genome shotgun (WGS) entry which is preliminary data.</text>
</comment>
<dbReference type="InterPro" id="IPR007052">
    <property type="entry name" value="CS_dom"/>
</dbReference>
<evidence type="ECO:0000256" key="2">
    <source>
        <dbReference type="RuleBase" id="RU003616"/>
    </source>
</evidence>
<dbReference type="CDD" id="cd06464">
    <property type="entry name" value="ACD_sHsps-like"/>
    <property type="match status" value="1"/>
</dbReference>
<dbReference type="Gene3D" id="2.60.40.790">
    <property type="match status" value="1"/>
</dbReference>
<comment type="similarity">
    <text evidence="1 2">Belongs to the small heat shock protein (HSP20) family.</text>
</comment>
<dbReference type="AlphaFoldDB" id="A0A5C5ZPK8"/>
<dbReference type="EMBL" id="SJPN01000023">
    <property type="protein sequence ID" value="TWT89424.1"/>
    <property type="molecule type" value="Genomic_DNA"/>
</dbReference>
<organism evidence="5 6">
    <name type="scientific">Stieleria varia</name>
    <dbReference type="NCBI Taxonomy" id="2528005"/>
    <lineage>
        <taxon>Bacteria</taxon>
        <taxon>Pseudomonadati</taxon>
        <taxon>Planctomycetota</taxon>
        <taxon>Planctomycetia</taxon>
        <taxon>Pirellulales</taxon>
        <taxon>Pirellulaceae</taxon>
        <taxon>Stieleria</taxon>
    </lineage>
</organism>
<dbReference type="InterPro" id="IPR008978">
    <property type="entry name" value="HSP20-like_chaperone"/>
</dbReference>
<proteinExistence type="inferred from homology"/>
<dbReference type="InterPro" id="IPR031107">
    <property type="entry name" value="Small_HSP"/>
</dbReference>
<evidence type="ECO:0000256" key="1">
    <source>
        <dbReference type="PROSITE-ProRule" id="PRU00285"/>
    </source>
</evidence>
<evidence type="ECO:0000259" key="3">
    <source>
        <dbReference type="PROSITE" id="PS01031"/>
    </source>
</evidence>
<evidence type="ECO:0000313" key="5">
    <source>
        <dbReference type="EMBL" id="TWT89424.1"/>
    </source>
</evidence>
<evidence type="ECO:0000259" key="4">
    <source>
        <dbReference type="PROSITE" id="PS51203"/>
    </source>
</evidence>
<protein>
    <submittedName>
        <fullName evidence="5">Spore protein SP21</fullName>
    </submittedName>
</protein>
<feature type="domain" description="SHSP" evidence="3">
    <location>
        <begin position="40"/>
        <end position="154"/>
    </location>
</feature>
<gene>
    <name evidence="5" type="primary">hspA</name>
    <name evidence="5" type="ORF">Pla52n_68100</name>
</gene>
<dbReference type="Pfam" id="PF00011">
    <property type="entry name" value="HSP20"/>
    <property type="match status" value="1"/>
</dbReference>
<accession>A0A5C5ZPK8</accession>
<dbReference type="PANTHER" id="PTHR11527">
    <property type="entry name" value="HEAT-SHOCK PROTEIN 20 FAMILY MEMBER"/>
    <property type="match status" value="1"/>
</dbReference>